<dbReference type="AlphaFoldDB" id="A0A0K2V2D6"/>
<organism evidence="1">
    <name type="scientific">Lepeophtheirus salmonis</name>
    <name type="common">Salmon louse</name>
    <name type="synonym">Caligus salmonis</name>
    <dbReference type="NCBI Taxonomy" id="72036"/>
    <lineage>
        <taxon>Eukaryota</taxon>
        <taxon>Metazoa</taxon>
        <taxon>Ecdysozoa</taxon>
        <taxon>Arthropoda</taxon>
        <taxon>Crustacea</taxon>
        <taxon>Multicrustacea</taxon>
        <taxon>Hexanauplia</taxon>
        <taxon>Copepoda</taxon>
        <taxon>Siphonostomatoida</taxon>
        <taxon>Caligidae</taxon>
        <taxon>Lepeophtheirus</taxon>
    </lineage>
</organism>
<dbReference type="EMBL" id="HACA01027298">
    <property type="protein sequence ID" value="CDW44659.1"/>
    <property type="molecule type" value="Transcribed_RNA"/>
</dbReference>
<reference evidence="1" key="1">
    <citation type="submission" date="2014-05" db="EMBL/GenBank/DDBJ databases">
        <authorList>
            <person name="Chronopoulou M."/>
        </authorList>
    </citation>
    <scope>NUCLEOTIDE SEQUENCE</scope>
    <source>
        <tissue evidence="1">Whole organism</tissue>
    </source>
</reference>
<evidence type="ECO:0000313" key="1">
    <source>
        <dbReference type="EMBL" id="CDW44659.1"/>
    </source>
</evidence>
<name>A0A0K2V2D6_LEPSM</name>
<sequence>MVEPCHFSYSGASNEVKFCYFNIEPTCADSRD</sequence>
<accession>A0A0K2V2D6</accession>
<proteinExistence type="predicted"/>
<protein>
    <submittedName>
        <fullName evidence="1">Uncharacterized protein</fullName>
    </submittedName>
</protein>